<keyword evidence="3" id="KW-1185">Reference proteome</keyword>
<evidence type="ECO:0000256" key="1">
    <source>
        <dbReference type="SAM" id="Phobius"/>
    </source>
</evidence>
<gene>
    <name evidence="2" type="ORF">PPACK8108_LOCUS20756</name>
</gene>
<reference evidence="2" key="1">
    <citation type="submission" date="2022-06" db="EMBL/GenBank/DDBJ databases">
        <authorList>
            <consortium name="SYNGENTA / RWTH Aachen University"/>
        </authorList>
    </citation>
    <scope>NUCLEOTIDE SEQUENCE</scope>
</reference>
<keyword evidence="1" id="KW-0472">Membrane</keyword>
<dbReference type="EMBL" id="CALTRL010005774">
    <property type="protein sequence ID" value="CAH7686142.1"/>
    <property type="molecule type" value="Genomic_DNA"/>
</dbReference>
<dbReference type="AlphaFoldDB" id="A0AAV0BIJ6"/>
<accession>A0AAV0BIJ6</accession>
<keyword evidence="1" id="KW-1133">Transmembrane helix</keyword>
<comment type="caution">
    <text evidence="2">The sequence shown here is derived from an EMBL/GenBank/DDBJ whole genome shotgun (WGS) entry which is preliminary data.</text>
</comment>
<feature type="transmembrane region" description="Helical" evidence="1">
    <location>
        <begin position="36"/>
        <end position="57"/>
    </location>
</feature>
<feature type="transmembrane region" description="Helical" evidence="1">
    <location>
        <begin position="7"/>
        <end position="30"/>
    </location>
</feature>
<evidence type="ECO:0000313" key="3">
    <source>
        <dbReference type="Proteomes" id="UP001153365"/>
    </source>
</evidence>
<dbReference type="Proteomes" id="UP001153365">
    <property type="component" value="Unassembled WGS sequence"/>
</dbReference>
<sequence length="94" mass="10979">ILYHCFYDYFFALPLQIYFFCSFPLVHQFFPNHQNVLLTVSCNLAFLLPSLSYNFSLHFPFQIPTLRCQNGCTIFLSPCNPGHNSSPILYDRTC</sequence>
<evidence type="ECO:0000313" key="2">
    <source>
        <dbReference type="EMBL" id="CAH7686142.1"/>
    </source>
</evidence>
<keyword evidence="1" id="KW-0812">Transmembrane</keyword>
<feature type="non-terminal residue" evidence="2">
    <location>
        <position position="1"/>
    </location>
</feature>
<organism evidence="2 3">
    <name type="scientific">Phakopsora pachyrhizi</name>
    <name type="common">Asian soybean rust disease fungus</name>
    <dbReference type="NCBI Taxonomy" id="170000"/>
    <lineage>
        <taxon>Eukaryota</taxon>
        <taxon>Fungi</taxon>
        <taxon>Dikarya</taxon>
        <taxon>Basidiomycota</taxon>
        <taxon>Pucciniomycotina</taxon>
        <taxon>Pucciniomycetes</taxon>
        <taxon>Pucciniales</taxon>
        <taxon>Phakopsoraceae</taxon>
        <taxon>Phakopsora</taxon>
    </lineage>
</organism>
<protein>
    <submittedName>
        <fullName evidence="2">Expressed protein</fullName>
    </submittedName>
</protein>
<name>A0AAV0BIJ6_PHAPC</name>
<proteinExistence type="predicted"/>